<dbReference type="InterPro" id="IPR052160">
    <property type="entry name" value="Gypsy_RT_Integrase-like"/>
</dbReference>
<evidence type="ECO:0000313" key="1">
    <source>
        <dbReference type="EMBL" id="KAL1550814.1"/>
    </source>
</evidence>
<evidence type="ECO:0008006" key="3">
    <source>
        <dbReference type="Google" id="ProtNLM"/>
    </source>
</evidence>
<organism evidence="1 2">
    <name type="scientific">Salvia divinorum</name>
    <name type="common">Maria pastora</name>
    <name type="synonym">Diviner's sage</name>
    <dbReference type="NCBI Taxonomy" id="28513"/>
    <lineage>
        <taxon>Eukaryota</taxon>
        <taxon>Viridiplantae</taxon>
        <taxon>Streptophyta</taxon>
        <taxon>Embryophyta</taxon>
        <taxon>Tracheophyta</taxon>
        <taxon>Spermatophyta</taxon>
        <taxon>Magnoliopsida</taxon>
        <taxon>eudicotyledons</taxon>
        <taxon>Gunneridae</taxon>
        <taxon>Pentapetalae</taxon>
        <taxon>asterids</taxon>
        <taxon>lamiids</taxon>
        <taxon>Lamiales</taxon>
        <taxon>Lamiaceae</taxon>
        <taxon>Nepetoideae</taxon>
        <taxon>Mentheae</taxon>
        <taxon>Salviinae</taxon>
        <taxon>Salvia</taxon>
        <taxon>Salvia subgen. Calosphace</taxon>
    </lineage>
</organism>
<dbReference type="PANTHER" id="PTHR47266">
    <property type="entry name" value="ENDONUCLEASE-RELATED"/>
    <property type="match status" value="1"/>
</dbReference>
<keyword evidence="2" id="KW-1185">Reference proteome</keyword>
<gene>
    <name evidence="1" type="ORF">AAHA92_18732</name>
</gene>
<sequence length="163" mass="19040">MSPYQLVFGKSCHLPVELEHNWAVKQFNSDYYKAGKERQIHLNLLNEFRNEAYENSSIYKECLKTYHDKMIEKREFLPGDSVLLFNARMRLFLEKLKSKWSGPFKVKGVTKNGVVELLADDGRVFTANGQYVKKFHSYEQKEEVFTISFDPSQELTISSDPSQ</sequence>
<reference evidence="1 2" key="1">
    <citation type="submission" date="2024-06" db="EMBL/GenBank/DDBJ databases">
        <title>A chromosome level genome sequence of Diviner's sage (Salvia divinorum).</title>
        <authorList>
            <person name="Ford S.A."/>
            <person name="Ro D.-K."/>
            <person name="Ness R.W."/>
            <person name="Phillips M.A."/>
        </authorList>
    </citation>
    <scope>NUCLEOTIDE SEQUENCE [LARGE SCALE GENOMIC DNA]</scope>
    <source>
        <strain evidence="1">SAF-2024a</strain>
        <tissue evidence="1">Leaf</tissue>
    </source>
</reference>
<accession>A0ABD1H3N2</accession>
<name>A0ABD1H3N2_SALDI</name>
<dbReference type="EMBL" id="JBEAFC010000007">
    <property type="protein sequence ID" value="KAL1550814.1"/>
    <property type="molecule type" value="Genomic_DNA"/>
</dbReference>
<dbReference type="AlphaFoldDB" id="A0ABD1H3N2"/>
<comment type="caution">
    <text evidence="1">The sequence shown here is derived from an EMBL/GenBank/DDBJ whole genome shotgun (WGS) entry which is preliminary data.</text>
</comment>
<proteinExistence type="predicted"/>
<protein>
    <recommendedName>
        <fullName evidence="3">Protein NYNRIN-like</fullName>
    </recommendedName>
</protein>
<dbReference type="Proteomes" id="UP001567538">
    <property type="component" value="Unassembled WGS sequence"/>
</dbReference>
<evidence type="ECO:0000313" key="2">
    <source>
        <dbReference type="Proteomes" id="UP001567538"/>
    </source>
</evidence>